<dbReference type="InterPro" id="IPR025943">
    <property type="entry name" value="Sigma_54_int_dom_ATP-bd_2"/>
</dbReference>
<organism evidence="11 12">
    <name type="scientific">Noviherbaspirillum humi</name>
    <dbReference type="NCBI Taxonomy" id="1688639"/>
    <lineage>
        <taxon>Bacteria</taxon>
        <taxon>Pseudomonadati</taxon>
        <taxon>Pseudomonadota</taxon>
        <taxon>Betaproteobacteria</taxon>
        <taxon>Burkholderiales</taxon>
        <taxon>Oxalobacteraceae</taxon>
        <taxon>Noviherbaspirillum</taxon>
    </lineage>
</organism>
<dbReference type="PROSITE" id="PS00676">
    <property type="entry name" value="SIGMA54_INTERACT_2"/>
    <property type="match status" value="1"/>
</dbReference>
<dbReference type="Proteomes" id="UP000198284">
    <property type="component" value="Unassembled WGS sequence"/>
</dbReference>
<dbReference type="FunFam" id="3.40.50.2300:FF:000018">
    <property type="entry name" value="DNA-binding transcriptional regulator NtrC"/>
    <property type="match status" value="1"/>
</dbReference>
<evidence type="ECO:0000256" key="5">
    <source>
        <dbReference type="ARBA" id="ARBA00023015"/>
    </source>
</evidence>
<dbReference type="GO" id="GO:0000160">
    <property type="term" value="P:phosphorelay signal transduction system"/>
    <property type="evidence" value="ECO:0007669"/>
    <property type="project" value="UniProtKB-KW"/>
</dbReference>
<feature type="domain" description="Response regulatory" evidence="10">
    <location>
        <begin position="6"/>
        <end position="120"/>
    </location>
</feature>
<dbReference type="InterPro" id="IPR011006">
    <property type="entry name" value="CheY-like_superfamily"/>
</dbReference>
<keyword evidence="6" id="KW-0238">DNA-binding</keyword>
<dbReference type="Gene3D" id="1.10.8.60">
    <property type="match status" value="1"/>
</dbReference>
<evidence type="ECO:0000256" key="6">
    <source>
        <dbReference type="ARBA" id="ARBA00023125"/>
    </source>
</evidence>
<dbReference type="RefSeq" id="WP_089400974.1">
    <property type="nucleotide sequence ID" value="NZ_FZOT01000016.1"/>
</dbReference>
<dbReference type="Gene3D" id="1.10.10.60">
    <property type="entry name" value="Homeodomain-like"/>
    <property type="match status" value="1"/>
</dbReference>
<dbReference type="Pfam" id="PF02954">
    <property type="entry name" value="HTH_8"/>
    <property type="match status" value="1"/>
</dbReference>
<dbReference type="InterPro" id="IPR058031">
    <property type="entry name" value="AAA_lid_NorR"/>
</dbReference>
<evidence type="ECO:0000313" key="11">
    <source>
        <dbReference type="EMBL" id="SNT19331.1"/>
    </source>
</evidence>
<keyword evidence="4" id="KW-0902">Two-component regulatory system</keyword>
<dbReference type="Gene3D" id="3.40.50.2300">
    <property type="match status" value="1"/>
</dbReference>
<evidence type="ECO:0000313" key="12">
    <source>
        <dbReference type="Proteomes" id="UP000198284"/>
    </source>
</evidence>
<dbReference type="PROSITE" id="PS50110">
    <property type="entry name" value="RESPONSE_REGULATORY"/>
    <property type="match status" value="1"/>
</dbReference>
<dbReference type="InterPro" id="IPR025662">
    <property type="entry name" value="Sigma_54_int_dom_ATP-bd_1"/>
</dbReference>
<dbReference type="SMART" id="SM00448">
    <property type="entry name" value="REC"/>
    <property type="match status" value="1"/>
</dbReference>
<dbReference type="PROSITE" id="PS50045">
    <property type="entry name" value="SIGMA54_INTERACT_4"/>
    <property type="match status" value="1"/>
</dbReference>
<name>A0A239KMF0_9BURK</name>
<dbReference type="InterPro" id="IPR003593">
    <property type="entry name" value="AAA+_ATPase"/>
</dbReference>
<dbReference type="OrthoDB" id="9761705at2"/>
<dbReference type="InterPro" id="IPR001789">
    <property type="entry name" value="Sig_transdc_resp-reg_receiver"/>
</dbReference>
<keyword evidence="1 8" id="KW-0597">Phosphoprotein</keyword>
<reference evidence="11 12" key="1">
    <citation type="submission" date="2017-06" db="EMBL/GenBank/DDBJ databases">
        <authorList>
            <person name="Kim H.J."/>
            <person name="Triplett B.A."/>
        </authorList>
    </citation>
    <scope>NUCLEOTIDE SEQUENCE [LARGE SCALE GENOMIC DNA]</scope>
    <source>
        <strain evidence="11 12">U15</strain>
    </source>
</reference>
<dbReference type="PRINTS" id="PR01590">
    <property type="entry name" value="HTHFIS"/>
</dbReference>
<dbReference type="GO" id="GO:0006355">
    <property type="term" value="P:regulation of DNA-templated transcription"/>
    <property type="evidence" value="ECO:0007669"/>
    <property type="project" value="InterPro"/>
</dbReference>
<evidence type="ECO:0000256" key="7">
    <source>
        <dbReference type="ARBA" id="ARBA00023163"/>
    </source>
</evidence>
<dbReference type="EMBL" id="FZOT01000016">
    <property type="protein sequence ID" value="SNT19331.1"/>
    <property type="molecule type" value="Genomic_DNA"/>
</dbReference>
<dbReference type="Gene3D" id="3.40.50.300">
    <property type="entry name" value="P-loop containing nucleotide triphosphate hydrolases"/>
    <property type="match status" value="1"/>
</dbReference>
<dbReference type="FunFam" id="3.40.50.300:FF:000006">
    <property type="entry name" value="DNA-binding transcriptional regulator NtrC"/>
    <property type="match status" value="1"/>
</dbReference>
<evidence type="ECO:0000256" key="4">
    <source>
        <dbReference type="ARBA" id="ARBA00023012"/>
    </source>
</evidence>
<sequence>MTDALQVLLVEDDPNVRLGCEQALQLEDIRVLAVDSAEAARSRVGRDFPGVVVSDIRLPGMDGMALMAALRQIDADLPVVLITGHGDVTLAVQAMKQGAHDFIEKPFSSEHLVEVVRRALDKRRLTLEVRSLRAQLENRGQLEGRLIGRSAAIARVRQLVADLGNSAADILIEGETGTGKELVARCLHEAGPRRAGNFVAINCGGLPDTLFESEIFGHEAGAYTGAARRRIGKIEHANGGTLFLDEIESMPLPLQTKLLRVLQERTLERLGSNTPVAIDCRVVAATKCDLKALSDQGRFRADLYYRLNVATLPLPPLRERREDIPLLFEHFLLQAAARHQRPAPEADPARTARLLAYDWPGNVRELRNVADRCVLGIEAGFPPFAERAPAPTRVLADTVAAFERDLIADALARCNGSLARAAEALGVAKTTLHDKIRKYRLGGAE</sequence>
<dbReference type="GO" id="GO:0043565">
    <property type="term" value="F:sequence-specific DNA binding"/>
    <property type="evidence" value="ECO:0007669"/>
    <property type="project" value="InterPro"/>
</dbReference>
<dbReference type="InterPro" id="IPR027417">
    <property type="entry name" value="P-loop_NTPase"/>
</dbReference>
<accession>A0A239KMF0</accession>
<dbReference type="CDD" id="cd17549">
    <property type="entry name" value="REC_DctD-like"/>
    <property type="match status" value="1"/>
</dbReference>
<feature type="domain" description="Sigma-54 factor interaction" evidence="9">
    <location>
        <begin position="146"/>
        <end position="375"/>
    </location>
</feature>
<dbReference type="PROSITE" id="PS00675">
    <property type="entry name" value="SIGMA54_INTERACT_1"/>
    <property type="match status" value="1"/>
</dbReference>
<evidence type="ECO:0000256" key="1">
    <source>
        <dbReference type="ARBA" id="ARBA00022553"/>
    </source>
</evidence>
<dbReference type="InterPro" id="IPR009057">
    <property type="entry name" value="Homeodomain-like_sf"/>
</dbReference>
<evidence type="ECO:0000256" key="8">
    <source>
        <dbReference type="PROSITE-ProRule" id="PRU00169"/>
    </source>
</evidence>
<dbReference type="Pfam" id="PF00072">
    <property type="entry name" value="Response_reg"/>
    <property type="match status" value="1"/>
</dbReference>
<dbReference type="SUPFAM" id="SSF46689">
    <property type="entry name" value="Homeodomain-like"/>
    <property type="match status" value="1"/>
</dbReference>
<dbReference type="PROSITE" id="PS00688">
    <property type="entry name" value="SIGMA54_INTERACT_3"/>
    <property type="match status" value="1"/>
</dbReference>
<dbReference type="InterPro" id="IPR025944">
    <property type="entry name" value="Sigma_54_int_dom_CS"/>
</dbReference>
<feature type="modified residue" description="4-aspartylphosphate" evidence="8">
    <location>
        <position position="55"/>
    </location>
</feature>
<dbReference type="SMART" id="SM00382">
    <property type="entry name" value="AAA"/>
    <property type="match status" value="1"/>
</dbReference>
<keyword evidence="7" id="KW-0804">Transcription</keyword>
<dbReference type="InterPro" id="IPR002078">
    <property type="entry name" value="Sigma_54_int"/>
</dbReference>
<dbReference type="Pfam" id="PF25601">
    <property type="entry name" value="AAA_lid_14"/>
    <property type="match status" value="1"/>
</dbReference>
<evidence type="ECO:0000256" key="3">
    <source>
        <dbReference type="ARBA" id="ARBA00022840"/>
    </source>
</evidence>
<keyword evidence="5" id="KW-0805">Transcription regulation</keyword>
<keyword evidence="12" id="KW-1185">Reference proteome</keyword>
<dbReference type="PANTHER" id="PTHR32071">
    <property type="entry name" value="TRANSCRIPTIONAL REGULATORY PROTEIN"/>
    <property type="match status" value="1"/>
</dbReference>
<evidence type="ECO:0000259" key="9">
    <source>
        <dbReference type="PROSITE" id="PS50045"/>
    </source>
</evidence>
<dbReference type="GO" id="GO:0005524">
    <property type="term" value="F:ATP binding"/>
    <property type="evidence" value="ECO:0007669"/>
    <property type="project" value="UniProtKB-KW"/>
</dbReference>
<dbReference type="CDD" id="cd00009">
    <property type="entry name" value="AAA"/>
    <property type="match status" value="1"/>
</dbReference>
<proteinExistence type="predicted"/>
<gene>
    <name evidence="11" type="ORF">SAMN06265795_116101</name>
</gene>
<evidence type="ECO:0000259" key="10">
    <source>
        <dbReference type="PROSITE" id="PS50110"/>
    </source>
</evidence>
<dbReference type="SUPFAM" id="SSF52172">
    <property type="entry name" value="CheY-like"/>
    <property type="match status" value="1"/>
</dbReference>
<dbReference type="PANTHER" id="PTHR32071:SF57">
    <property type="entry name" value="C4-DICARBOXYLATE TRANSPORT TRANSCRIPTIONAL REGULATORY PROTEIN DCTD"/>
    <property type="match status" value="1"/>
</dbReference>
<keyword evidence="3" id="KW-0067">ATP-binding</keyword>
<dbReference type="Pfam" id="PF00158">
    <property type="entry name" value="Sigma54_activat"/>
    <property type="match status" value="1"/>
</dbReference>
<dbReference type="InterPro" id="IPR002197">
    <property type="entry name" value="HTH_Fis"/>
</dbReference>
<evidence type="ECO:0000256" key="2">
    <source>
        <dbReference type="ARBA" id="ARBA00022741"/>
    </source>
</evidence>
<keyword evidence="2" id="KW-0547">Nucleotide-binding</keyword>
<protein>
    <submittedName>
        <fullName evidence="11">Two-component system, NtrC family, C4-dicarboxylate transport response regulator DctD</fullName>
    </submittedName>
</protein>
<dbReference type="SUPFAM" id="SSF52540">
    <property type="entry name" value="P-loop containing nucleoside triphosphate hydrolases"/>
    <property type="match status" value="1"/>
</dbReference>
<dbReference type="AlphaFoldDB" id="A0A239KMF0"/>